<gene>
    <name evidence="5" type="ORF">SEUCBS140593_005358</name>
</gene>
<evidence type="ECO:0000313" key="6">
    <source>
        <dbReference type="Proteomes" id="UP001642482"/>
    </source>
</evidence>
<dbReference type="PANTHER" id="PTHR42877">
    <property type="entry name" value="L-ORNITHINE N(5)-MONOOXYGENASE-RELATED"/>
    <property type="match status" value="1"/>
</dbReference>
<dbReference type="SUPFAM" id="SSF51905">
    <property type="entry name" value="FAD/NAD(P)-binding domain"/>
    <property type="match status" value="2"/>
</dbReference>
<dbReference type="Gene3D" id="3.50.50.60">
    <property type="entry name" value="FAD/NAD(P)-binding domain"/>
    <property type="match status" value="2"/>
</dbReference>
<evidence type="ECO:0000256" key="2">
    <source>
        <dbReference type="ARBA" id="ARBA00022630"/>
    </source>
</evidence>
<dbReference type="InterPro" id="IPR036188">
    <property type="entry name" value="FAD/NAD-bd_sf"/>
</dbReference>
<evidence type="ECO:0000256" key="4">
    <source>
        <dbReference type="ARBA" id="ARBA00023002"/>
    </source>
</evidence>
<keyword evidence="6" id="KW-1185">Reference proteome</keyword>
<sequence>MNPNWSQFYSEGPEILQYFKTVVQRFNLDSYFRLSHVITGAFWDPDRGQWDVNVQDLQTGKTFVDRCDIFINCSGILNAWDWPKIKGLHSFEGKLCHTADYDTSTDLSSKKVAVIGIGSSGVQVIPKIVDQVEHLYCWIRSSSWMTAGFAQKYARPNGANFKYTDEQKTAFSLNPKAYLEYCKNLEKEISANVKMIQTGTPEAKQARIPGNGFLEALTLNKVTTYLTGVKEITPKGFLDPDGREQEVDVIICATGYDTSWVPRFPIVANGTNLQDIQAKRPISYLSLAVPQMPNYFMIGGPYFSFGHGSYTTMVELFMDNILAVVAKMQKDNIKHLSPTQDATDAFIEHADLWLKRTAWAGDCPSWFKNGTRNGTLTIFPGSCLVLADLVSTPRYEDYDISYWSGNRFAALGNGFSTVEYEEGADAAWYWETRDGLLPSS</sequence>
<comment type="caution">
    <text evidence="5">The sequence shown here is derived from an EMBL/GenBank/DDBJ whole genome shotgun (WGS) entry which is preliminary data.</text>
</comment>
<dbReference type="InterPro" id="IPR051209">
    <property type="entry name" value="FAD-bind_Monooxygenase_sf"/>
</dbReference>
<dbReference type="Proteomes" id="UP001642482">
    <property type="component" value="Unassembled WGS sequence"/>
</dbReference>
<dbReference type="InterPro" id="IPR020946">
    <property type="entry name" value="Flavin_mOase-like"/>
</dbReference>
<keyword evidence="4" id="KW-0560">Oxidoreductase</keyword>
<keyword evidence="2" id="KW-0285">Flavoprotein</keyword>
<comment type="similarity">
    <text evidence="1">Belongs to the FAD-binding monooxygenase family.</text>
</comment>
<dbReference type="Pfam" id="PF00743">
    <property type="entry name" value="FMO-like"/>
    <property type="match status" value="1"/>
</dbReference>
<dbReference type="EMBL" id="CAWUHD010000052">
    <property type="protein sequence ID" value="CAK7223814.1"/>
    <property type="molecule type" value="Genomic_DNA"/>
</dbReference>
<evidence type="ECO:0000256" key="3">
    <source>
        <dbReference type="ARBA" id="ARBA00022827"/>
    </source>
</evidence>
<reference evidence="5 6" key="1">
    <citation type="submission" date="2024-01" db="EMBL/GenBank/DDBJ databases">
        <authorList>
            <person name="Allen C."/>
            <person name="Tagirdzhanova G."/>
        </authorList>
    </citation>
    <scope>NUCLEOTIDE SEQUENCE [LARGE SCALE GENOMIC DNA]</scope>
</reference>
<protein>
    <submittedName>
        <fullName evidence="5">Uncharacterized protein</fullName>
    </submittedName>
</protein>
<keyword evidence="3" id="KW-0274">FAD</keyword>
<proteinExistence type="inferred from homology"/>
<dbReference type="PANTHER" id="PTHR42877:SF7">
    <property type="entry name" value="FLAVIN-BINDING MONOOXYGENASE-RELATED"/>
    <property type="match status" value="1"/>
</dbReference>
<evidence type="ECO:0000256" key="1">
    <source>
        <dbReference type="ARBA" id="ARBA00010139"/>
    </source>
</evidence>
<organism evidence="5 6">
    <name type="scientific">Sporothrix eucalyptigena</name>
    <dbReference type="NCBI Taxonomy" id="1812306"/>
    <lineage>
        <taxon>Eukaryota</taxon>
        <taxon>Fungi</taxon>
        <taxon>Dikarya</taxon>
        <taxon>Ascomycota</taxon>
        <taxon>Pezizomycotina</taxon>
        <taxon>Sordariomycetes</taxon>
        <taxon>Sordariomycetidae</taxon>
        <taxon>Ophiostomatales</taxon>
        <taxon>Ophiostomataceae</taxon>
        <taxon>Sporothrix</taxon>
    </lineage>
</organism>
<accession>A0ABP0BXJ4</accession>
<name>A0ABP0BXJ4_9PEZI</name>
<evidence type="ECO:0000313" key="5">
    <source>
        <dbReference type="EMBL" id="CAK7223814.1"/>
    </source>
</evidence>